<sequence length="132" mass="15121">KKWLTFPIRSKHRPSSVTSSSFIVEGTKLHVSKQFLATHSPVFDAMFFGQFAEKDTRNLWTFSRLFIPIGHRLQPALHFVPAYSNKQWLTFPIPSKLRPSLVTSSSSSMARNCTFRKNTRLLILQSSMQCSS</sequence>
<dbReference type="PANTHER" id="PTHR22744">
    <property type="entry name" value="HELIX LOOP HELIX PROTEIN 21-RELATED"/>
    <property type="match status" value="1"/>
</dbReference>
<feature type="non-terminal residue" evidence="2">
    <location>
        <position position="1"/>
    </location>
</feature>
<evidence type="ECO:0000259" key="1">
    <source>
        <dbReference type="PROSITE" id="PS50097"/>
    </source>
</evidence>
<feature type="domain" description="BTB" evidence="1">
    <location>
        <begin position="18"/>
        <end position="80"/>
    </location>
</feature>
<protein>
    <recommendedName>
        <fullName evidence="1">BTB domain-containing protein</fullName>
    </recommendedName>
</protein>
<dbReference type="Pfam" id="PF00651">
    <property type="entry name" value="BTB"/>
    <property type="match status" value="1"/>
</dbReference>
<dbReference type="PROSITE" id="PS50097">
    <property type="entry name" value="BTB"/>
    <property type="match status" value="1"/>
</dbReference>
<dbReference type="SUPFAM" id="SSF54695">
    <property type="entry name" value="POZ domain"/>
    <property type="match status" value="1"/>
</dbReference>
<organism evidence="2 3">
    <name type="scientific">Pristionchus mayeri</name>
    <dbReference type="NCBI Taxonomy" id="1317129"/>
    <lineage>
        <taxon>Eukaryota</taxon>
        <taxon>Metazoa</taxon>
        <taxon>Ecdysozoa</taxon>
        <taxon>Nematoda</taxon>
        <taxon>Chromadorea</taxon>
        <taxon>Rhabditida</taxon>
        <taxon>Rhabditina</taxon>
        <taxon>Diplogasteromorpha</taxon>
        <taxon>Diplogasteroidea</taxon>
        <taxon>Neodiplogasteridae</taxon>
        <taxon>Pristionchus</taxon>
    </lineage>
</organism>
<dbReference type="InterPro" id="IPR011333">
    <property type="entry name" value="SKP1/BTB/POZ_sf"/>
</dbReference>
<comment type="caution">
    <text evidence="2">The sequence shown here is derived from an EMBL/GenBank/DDBJ whole genome shotgun (WGS) entry which is preliminary data.</text>
</comment>
<dbReference type="EMBL" id="BTRK01000005">
    <property type="protein sequence ID" value="GMR55287.1"/>
    <property type="molecule type" value="Genomic_DNA"/>
</dbReference>
<dbReference type="InterPro" id="IPR000210">
    <property type="entry name" value="BTB/POZ_dom"/>
</dbReference>
<dbReference type="Proteomes" id="UP001328107">
    <property type="component" value="Unassembled WGS sequence"/>
</dbReference>
<gene>
    <name evidence="2" type="ORF">PMAYCL1PPCAC_25482</name>
</gene>
<accession>A0AAN5I7D7</accession>
<name>A0AAN5I7D7_9BILA</name>
<dbReference type="AlphaFoldDB" id="A0AAN5I7D7"/>
<dbReference type="PANTHER" id="PTHR22744:SF14">
    <property type="entry name" value="BTB DOMAIN-CONTAINING PROTEIN-RELATED"/>
    <property type="match status" value="1"/>
</dbReference>
<keyword evidence="3" id="KW-1185">Reference proteome</keyword>
<reference evidence="3" key="1">
    <citation type="submission" date="2022-10" db="EMBL/GenBank/DDBJ databases">
        <title>Genome assembly of Pristionchus species.</title>
        <authorList>
            <person name="Yoshida K."/>
            <person name="Sommer R.J."/>
        </authorList>
    </citation>
    <scope>NUCLEOTIDE SEQUENCE [LARGE SCALE GENOMIC DNA]</scope>
    <source>
        <strain evidence="3">RS5460</strain>
    </source>
</reference>
<evidence type="ECO:0000313" key="3">
    <source>
        <dbReference type="Proteomes" id="UP001328107"/>
    </source>
</evidence>
<proteinExistence type="predicted"/>
<dbReference type="Gene3D" id="3.30.710.10">
    <property type="entry name" value="Potassium Channel Kv1.1, Chain A"/>
    <property type="match status" value="1"/>
</dbReference>
<evidence type="ECO:0000313" key="2">
    <source>
        <dbReference type="EMBL" id="GMR55287.1"/>
    </source>
</evidence>
<feature type="non-terminal residue" evidence="2">
    <location>
        <position position="132"/>
    </location>
</feature>